<name>A0A482VR36_ASBVE</name>
<sequence>YSEEDQITQKRLLKIWTDFAKYQNPTPKPTELLQHITWPSISTNGKFFYVDIGENLTIRNYPKKETYQEWEKLYNSLGYNNFDTY</sequence>
<protein>
    <submittedName>
        <fullName evidence="1">COesterase domain containing protein</fullName>
    </submittedName>
</protein>
<proteinExistence type="predicted"/>
<feature type="non-terminal residue" evidence="1">
    <location>
        <position position="1"/>
    </location>
</feature>
<dbReference type="SUPFAM" id="SSF53474">
    <property type="entry name" value="alpha/beta-Hydrolases"/>
    <property type="match status" value="1"/>
</dbReference>
<organism evidence="1 2">
    <name type="scientific">Asbolus verrucosus</name>
    <name type="common">Desert ironclad beetle</name>
    <dbReference type="NCBI Taxonomy" id="1661398"/>
    <lineage>
        <taxon>Eukaryota</taxon>
        <taxon>Metazoa</taxon>
        <taxon>Ecdysozoa</taxon>
        <taxon>Arthropoda</taxon>
        <taxon>Hexapoda</taxon>
        <taxon>Insecta</taxon>
        <taxon>Pterygota</taxon>
        <taxon>Neoptera</taxon>
        <taxon>Endopterygota</taxon>
        <taxon>Coleoptera</taxon>
        <taxon>Polyphaga</taxon>
        <taxon>Cucujiformia</taxon>
        <taxon>Tenebrionidae</taxon>
        <taxon>Pimeliinae</taxon>
        <taxon>Asbolus</taxon>
    </lineage>
</organism>
<evidence type="ECO:0000313" key="2">
    <source>
        <dbReference type="Proteomes" id="UP000292052"/>
    </source>
</evidence>
<dbReference type="Gene3D" id="3.40.50.1820">
    <property type="entry name" value="alpha/beta hydrolase"/>
    <property type="match status" value="1"/>
</dbReference>
<dbReference type="Proteomes" id="UP000292052">
    <property type="component" value="Unassembled WGS sequence"/>
</dbReference>
<dbReference type="InterPro" id="IPR029058">
    <property type="entry name" value="AB_hydrolase_fold"/>
</dbReference>
<feature type="non-terminal residue" evidence="1">
    <location>
        <position position="85"/>
    </location>
</feature>
<accession>A0A482VR36</accession>
<evidence type="ECO:0000313" key="1">
    <source>
        <dbReference type="EMBL" id="RZC35305.1"/>
    </source>
</evidence>
<dbReference type="AlphaFoldDB" id="A0A482VR36"/>
<keyword evidence="2" id="KW-1185">Reference proteome</keyword>
<dbReference type="OrthoDB" id="6752441at2759"/>
<comment type="caution">
    <text evidence="1">The sequence shown here is derived from an EMBL/GenBank/DDBJ whole genome shotgun (WGS) entry which is preliminary data.</text>
</comment>
<reference evidence="1 2" key="1">
    <citation type="submission" date="2017-03" db="EMBL/GenBank/DDBJ databases">
        <title>Genome of the blue death feigning beetle - Asbolus verrucosus.</title>
        <authorList>
            <person name="Rider S.D."/>
        </authorList>
    </citation>
    <scope>NUCLEOTIDE SEQUENCE [LARGE SCALE GENOMIC DNA]</scope>
    <source>
        <strain evidence="1">Butters</strain>
        <tissue evidence="1">Head and leg muscle</tissue>
    </source>
</reference>
<dbReference type="EMBL" id="QDEB01072131">
    <property type="protein sequence ID" value="RZC35305.1"/>
    <property type="molecule type" value="Genomic_DNA"/>
</dbReference>
<gene>
    <name evidence="1" type="ORF">BDFB_013741</name>
</gene>